<gene>
    <name evidence="1" type="ORF">CTRU02_209572</name>
</gene>
<name>A0ACC3YST8_COLTU</name>
<evidence type="ECO:0000313" key="2">
    <source>
        <dbReference type="Proteomes" id="UP000805649"/>
    </source>
</evidence>
<keyword evidence="2" id="KW-1185">Reference proteome</keyword>
<dbReference type="EMBL" id="VUJX02000006">
    <property type="protein sequence ID" value="KAL0934981.1"/>
    <property type="molecule type" value="Genomic_DNA"/>
</dbReference>
<protein>
    <submittedName>
        <fullName evidence="1">Wsc domain-containing protein</fullName>
    </submittedName>
</protein>
<organism evidence="1 2">
    <name type="scientific">Colletotrichum truncatum</name>
    <name type="common">Anthracnose fungus</name>
    <name type="synonym">Colletotrichum capsici</name>
    <dbReference type="NCBI Taxonomy" id="5467"/>
    <lineage>
        <taxon>Eukaryota</taxon>
        <taxon>Fungi</taxon>
        <taxon>Dikarya</taxon>
        <taxon>Ascomycota</taxon>
        <taxon>Pezizomycotina</taxon>
        <taxon>Sordariomycetes</taxon>
        <taxon>Hypocreomycetidae</taxon>
        <taxon>Glomerellales</taxon>
        <taxon>Glomerellaceae</taxon>
        <taxon>Colletotrichum</taxon>
        <taxon>Colletotrichum truncatum species complex</taxon>
    </lineage>
</organism>
<evidence type="ECO:0000313" key="1">
    <source>
        <dbReference type="EMBL" id="KAL0934981.1"/>
    </source>
</evidence>
<reference evidence="1 2" key="1">
    <citation type="journal article" date="2020" name="Phytopathology">
        <title>Genome Sequence Resources of Colletotrichum truncatum, C. plurivorum, C. musicola, and C. sojae: Four Species Pathogenic to Soybean (Glycine max).</title>
        <authorList>
            <person name="Rogerio F."/>
            <person name="Boufleur T.R."/>
            <person name="Ciampi-Guillardi M."/>
            <person name="Sukno S.A."/>
            <person name="Thon M.R."/>
            <person name="Massola Junior N.S."/>
            <person name="Baroncelli R."/>
        </authorList>
    </citation>
    <scope>NUCLEOTIDE SEQUENCE [LARGE SCALE GENOMIC DNA]</scope>
    <source>
        <strain evidence="1 2">CMES1059</strain>
    </source>
</reference>
<proteinExistence type="predicted"/>
<dbReference type="Proteomes" id="UP000805649">
    <property type="component" value="Unassembled WGS sequence"/>
</dbReference>
<accession>A0ACC3YST8</accession>
<comment type="caution">
    <text evidence="1">The sequence shown here is derived from an EMBL/GenBank/DDBJ whole genome shotgun (WGS) entry which is preliminary data.</text>
</comment>
<sequence>MRLPSLSTPSRRQNQTTIVVGLVILALWTAFAVSQAVHPLRDRNNVGTIDKRHDNLERRQMFGLPGLPVGIFGGGQPASVPHPGPPATDTTLPLAAPAAPNSQNGPLGLGGLLGQTIPTGVVQVVAPLAPILGEMGGPPASAVNPGNIVPSVVNVIPVQSLLPVGGVPVIPIAITDGQGSQTAVNDGLPNPIQSIVDVGGNVGSIIPSVLGGFTGISNPVASQAAGGLPVPVGAVTAALGNGDIITNIPPGLAGIVSSIVNGLPPTITAPAALFSPVPIGLSAPLVDPIISSLNNVQPISVVMPLSSALPVNLSGLNAPQLPGSLGNILASVTGAAGTIVTAVGQAAEVIPGSGSVASSASVTMDLTQGSMCTVVNIANGIPTFIVTPCSSTAPTPLQTTASQGSISTSPIAITTTASSVGPITSSAQPQDSNSGNVPLPPQTTAITSQVVPVTTTPVSVKPSAIMSAGGSDTTASSSAEASQNNSNGQPQNTRGAAQPPSQPQNPVSARPPANSPLPGSGSIVSQSGGAAPDPASTPAHAVTPFTTITVAGPPASPPAGAPSNGSGGQGAPPTPPSGGIFGVGEDQNPASGLYNAKHAQYLPPSHLQALRLAQVEDTHAQNVLMVGSAPLKRHQCNLHPAAWAGLVIIVKAVVIIIKTVTAFVVSQPTTAPDSGNPGSGSRNGNPSNVGPANSATTLCSSAKPSQPTSNGNGPGSGKPLAADPSTGSGNGPSNSAPPGTVVPKAAPDVSGWKLLGCFKDSPIRTLDCDPSNYFAGNMSNEKCVAHCSSKGFKLAGTEYGKECWCGNAFQIAERLPQEQCNEVCDGCPTEFCGGNWAVTVYSADGQAMNVPSDDDTSNGTGDGAGGTGNPETGNPSSPPQGNSPTKPPVTTTQTPSQDSTKPPAPTQQSSLAPARGQPTTGIPTSAKPIELSQADVLALLQSIINSLPKGSPSGGYGGGLGARGSGAGGNAAPGNGNGGLPDLGSLMGPGPVIPLAGLTEYGPGKRAVPSRSMKRSRIIGRALAGRDVLDCVEGADGNDEDCVGAKF</sequence>